<proteinExistence type="predicted"/>
<dbReference type="CDD" id="cd00024">
    <property type="entry name" value="CD_CSD"/>
    <property type="match status" value="1"/>
</dbReference>
<dbReference type="PROSITE" id="PS50013">
    <property type="entry name" value="CHROMO_2"/>
    <property type="match status" value="1"/>
</dbReference>
<dbReference type="InterPro" id="IPR016197">
    <property type="entry name" value="Chromo-like_dom_sf"/>
</dbReference>
<accession>A0ABN9MF28</accession>
<dbReference type="InterPro" id="IPR038717">
    <property type="entry name" value="Tc1-like_DDE_dom"/>
</dbReference>
<name>A0ABN9MF28_9NEOB</name>
<dbReference type="Pfam" id="PF10274">
    <property type="entry name" value="ParcG"/>
    <property type="match status" value="1"/>
</dbReference>
<evidence type="ECO:0000259" key="3">
    <source>
        <dbReference type="PROSITE" id="PS50013"/>
    </source>
</evidence>
<evidence type="ECO:0000313" key="4">
    <source>
        <dbReference type="EMBL" id="CAJ0965369.1"/>
    </source>
</evidence>
<dbReference type="EMBL" id="CAUEEQ010066924">
    <property type="protein sequence ID" value="CAJ0965369.1"/>
    <property type="molecule type" value="Genomic_DNA"/>
</dbReference>
<keyword evidence="5" id="KW-1185">Reference proteome</keyword>
<evidence type="ECO:0000256" key="1">
    <source>
        <dbReference type="ARBA" id="ARBA00004123"/>
    </source>
</evidence>
<dbReference type="SUPFAM" id="SSF54160">
    <property type="entry name" value="Chromo domain-like"/>
    <property type="match status" value="1"/>
</dbReference>
<feature type="compositionally biased region" description="Low complexity" evidence="2">
    <location>
        <begin position="313"/>
        <end position="345"/>
    </location>
</feature>
<dbReference type="InterPro" id="IPR023780">
    <property type="entry name" value="Chromo_domain"/>
</dbReference>
<dbReference type="Gene3D" id="3.30.420.10">
    <property type="entry name" value="Ribonuclease H-like superfamily/Ribonuclease H"/>
    <property type="match status" value="1"/>
</dbReference>
<comment type="caution">
    <text evidence="4">The sequence shown here is derived from an EMBL/GenBank/DDBJ whole genome shotgun (WGS) entry which is preliminary data.</text>
</comment>
<dbReference type="Gene3D" id="2.40.50.40">
    <property type="match status" value="1"/>
</dbReference>
<reference evidence="4" key="1">
    <citation type="submission" date="2023-07" db="EMBL/GenBank/DDBJ databases">
        <authorList>
            <person name="Stuckert A."/>
        </authorList>
    </citation>
    <scope>NUCLEOTIDE SEQUENCE</scope>
</reference>
<dbReference type="InterPro" id="IPR019399">
    <property type="entry name" value="Parkin_co-regulated_protein"/>
</dbReference>
<dbReference type="InterPro" id="IPR000953">
    <property type="entry name" value="Chromo/chromo_shadow_dom"/>
</dbReference>
<feature type="region of interest" description="Disordered" evidence="2">
    <location>
        <begin position="307"/>
        <end position="362"/>
    </location>
</feature>
<evidence type="ECO:0000256" key="2">
    <source>
        <dbReference type="SAM" id="MobiDB-lite"/>
    </source>
</evidence>
<dbReference type="InterPro" id="IPR036397">
    <property type="entry name" value="RNaseH_sf"/>
</dbReference>
<dbReference type="PANTHER" id="PTHR21207:SF1">
    <property type="entry name" value="PACRG-LIKE PROTEIN"/>
    <property type="match status" value="1"/>
</dbReference>
<comment type="subcellular location">
    <subcellularLocation>
        <location evidence="1">Nucleus</location>
    </subcellularLocation>
</comment>
<gene>
    <name evidence="4" type="ORF">RIMI_LOCUS20212805</name>
</gene>
<dbReference type="SMART" id="SM00298">
    <property type="entry name" value="CHROMO"/>
    <property type="match status" value="1"/>
</dbReference>
<dbReference type="Pfam" id="PF13358">
    <property type="entry name" value="DDE_3"/>
    <property type="match status" value="1"/>
</dbReference>
<organism evidence="4 5">
    <name type="scientific">Ranitomeya imitator</name>
    <name type="common">mimic poison frog</name>
    <dbReference type="NCBI Taxonomy" id="111125"/>
    <lineage>
        <taxon>Eukaryota</taxon>
        <taxon>Metazoa</taxon>
        <taxon>Chordata</taxon>
        <taxon>Craniata</taxon>
        <taxon>Vertebrata</taxon>
        <taxon>Euteleostomi</taxon>
        <taxon>Amphibia</taxon>
        <taxon>Batrachia</taxon>
        <taxon>Anura</taxon>
        <taxon>Neobatrachia</taxon>
        <taxon>Hyloidea</taxon>
        <taxon>Dendrobatidae</taxon>
        <taxon>Dendrobatinae</taxon>
        <taxon>Ranitomeya</taxon>
    </lineage>
</organism>
<dbReference type="Proteomes" id="UP001176940">
    <property type="component" value="Unassembled WGS sequence"/>
</dbReference>
<protein>
    <recommendedName>
        <fullName evidence="3">Chromo domain-containing protein</fullName>
    </recommendedName>
</protein>
<evidence type="ECO:0000313" key="5">
    <source>
        <dbReference type="Proteomes" id="UP001176940"/>
    </source>
</evidence>
<dbReference type="PANTHER" id="PTHR21207">
    <property type="entry name" value="PARKIN COREGULATED GENE PROTEIN PARK2 COREGULATED"/>
    <property type="match status" value="1"/>
</dbReference>
<sequence>MAASGTGSLVFIDDVTQDRSSRINSEVFRNILCAQIQPNAAKLIGRRFIQQMDNDPKHKAKATQEFIKAKKWNILEWPSQSSNLNPIEHAFHLLKTKLQTESPRNKQQLKTTAVKAWQSIKKEETQRLVMSMSSRLQAVIANKGFSTKSVVRGGVIPPAALTCRLQGYAMSKLLCATATLRLRERASSQDERFSLSQKSQSLGGLDRFSKRSFGRNSFLRSLLRRYVVPVVPSVDPPAPVLVEGELEYEVEKILDSRFSRRRLQYLVKWKGYGQEDNSWVVASDVHATNLVRAFHLARPNWPGGSEHYGEIMSTSSRAQSSSAATRSKTTPVPSASAAPAGASRAKPSDKLNPKTIDPFADTRRSSSPFAAIYSKGGIPCRLVHGSVKHRLQWERPPESVSFDPLLITLAEGLKETKHPYTFVSQEGFRELLMVPAAAEKALPILPKVAAALKGALVHADGGVFERGLNGLVQMSAVVGPHLNIHLKNLLTSLSKRLMDRKYKDGVTSALQKLEQYGGKDFYILREGLQYQIDGGLTPSTANRSLVCSFSRGQM</sequence>
<dbReference type="Pfam" id="PF00385">
    <property type="entry name" value="Chromo"/>
    <property type="match status" value="1"/>
</dbReference>
<feature type="domain" description="Chromo" evidence="3">
    <location>
        <begin position="248"/>
        <end position="306"/>
    </location>
</feature>